<sequence length="364" mass="39294">MAQTLSSRRQWRRELSILLAQSATPATLSPAPCASCWPNHRPLKLQGNKEVHWAIFAAASSIEVVLTPSRRDALTPSQDAARTAEAGPSGCSARLPLGFLQPRALHRNKSIFQKATPVTLGSSSTTSGGRAPRASAWWPASRPSLARPPQQHEKLVGADPQLSWQDPTQSPGCDLRPAPGTEEYHRCQARDPEAGIPALEQTPSEVSGRGCCAQQPRGGLVTENLAALGPEASSAELHFLERPVQPGATSKKKKVSFGKENHNNHSTFLKLETKNIKSAMDPYKADDSREEEEENDEDNSLEGNEAMPPPPQSTGLSPKGASMDAQDHRERDTEMFRKPSCSQLTGYTLGRDTSTVEGAAQASL</sequence>
<name>A0AA40HWJ8_CNENI</name>
<comment type="caution">
    <text evidence="2">The sequence shown here is derived from an EMBL/GenBank/DDBJ whole genome shotgun (WGS) entry which is preliminary data.</text>
</comment>
<feature type="region of interest" description="Disordered" evidence="1">
    <location>
        <begin position="241"/>
        <end position="364"/>
    </location>
</feature>
<feature type="compositionally biased region" description="Polar residues" evidence="1">
    <location>
        <begin position="340"/>
        <end position="364"/>
    </location>
</feature>
<feature type="compositionally biased region" description="Low complexity" evidence="1">
    <location>
        <begin position="119"/>
        <end position="129"/>
    </location>
</feature>
<accession>A0AA40HWJ8</accession>
<protein>
    <submittedName>
        <fullName evidence="2">Uncharacterized protein</fullName>
    </submittedName>
</protein>
<feature type="compositionally biased region" description="Acidic residues" evidence="1">
    <location>
        <begin position="288"/>
        <end position="300"/>
    </location>
</feature>
<evidence type="ECO:0000256" key="1">
    <source>
        <dbReference type="SAM" id="MobiDB-lite"/>
    </source>
</evidence>
<reference evidence="2" key="1">
    <citation type="submission" date="2023-06" db="EMBL/GenBank/DDBJ databases">
        <title>Reference genome for the Northern bat (Eptesicus nilssonii), a most northern bat species.</title>
        <authorList>
            <person name="Laine V.N."/>
            <person name="Pulliainen A.T."/>
            <person name="Lilley T.M."/>
        </authorList>
    </citation>
    <scope>NUCLEOTIDE SEQUENCE</scope>
    <source>
        <strain evidence="2">BLF_Eptnil</strain>
        <tissue evidence="2">Kidney</tissue>
    </source>
</reference>
<dbReference type="EMBL" id="JAULJE010000010">
    <property type="protein sequence ID" value="KAK1338240.1"/>
    <property type="molecule type" value="Genomic_DNA"/>
</dbReference>
<dbReference type="AlphaFoldDB" id="A0AA40HWJ8"/>
<keyword evidence="3" id="KW-1185">Reference proteome</keyword>
<feature type="region of interest" description="Disordered" evidence="1">
    <location>
        <begin position="117"/>
        <end position="150"/>
    </location>
</feature>
<feature type="compositionally biased region" description="Basic and acidic residues" evidence="1">
    <location>
        <begin position="325"/>
        <end position="337"/>
    </location>
</feature>
<dbReference type="Proteomes" id="UP001177744">
    <property type="component" value="Unassembled WGS sequence"/>
</dbReference>
<evidence type="ECO:0000313" key="3">
    <source>
        <dbReference type="Proteomes" id="UP001177744"/>
    </source>
</evidence>
<evidence type="ECO:0000313" key="2">
    <source>
        <dbReference type="EMBL" id="KAK1338240.1"/>
    </source>
</evidence>
<proteinExistence type="predicted"/>
<organism evidence="2 3">
    <name type="scientific">Cnephaeus nilssonii</name>
    <name type="common">Northern bat</name>
    <name type="synonym">Eptesicus nilssonii</name>
    <dbReference type="NCBI Taxonomy" id="3371016"/>
    <lineage>
        <taxon>Eukaryota</taxon>
        <taxon>Metazoa</taxon>
        <taxon>Chordata</taxon>
        <taxon>Craniata</taxon>
        <taxon>Vertebrata</taxon>
        <taxon>Euteleostomi</taxon>
        <taxon>Mammalia</taxon>
        <taxon>Eutheria</taxon>
        <taxon>Laurasiatheria</taxon>
        <taxon>Chiroptera</taxon>
        <taxon>Yangochiroptera</taxon>
        <taxon>Vespertilionidae</taxon>
        <taxon>Cnephaeus</taxon>
    </lineage>
</organism>
<gene>
    <name evidence="2" type="ORF">QTO34_001354</name>
</gene>